<dbReference type="SUPFAM" id="SSF110399">
    <property type="entry name" value="ThiG-like"/>
    <property type="match status" value="1"/>
</dbReference>
<keyword evidence="8" id="KW-0963">Cytoplasm</keyword>
<evidence type="ECO:0000256" key="4">
    <source>
        <dbReference type="ARBA" id="ARBA00022679"/>
    </source>
</evidence>
<keyword evidence="4 8" id="KW-0808">Transferase</keyword>
<dbReference type="InterPro" id="IPR008867">
    <property type="entry name" value="ThiG"/>
</dbReference>
<comment type="subunit">
    <text evidence="8">Homotetramer. Forms heterodimers with either ThiH or ThiS.</text>
</comment>
<dbReference type="Gene3D" id="3.20.20.70">
    <property type="entry name" value="Aldolase class I"/>
    <property type="match status" value="1"/>
</dbReference>
<keyword evidence="12" id="KW-1185">Reference proteome</keyword>
<evidence type="ECO:0000256" key="6">
    <source>
        <dbReference type="ARBA" id="ARBA00023270"/>
    </source>
</evidence>
<feature type="domain" description="Thiazole synthase ThiG" evidence="10">
    <location>
        <begin position="33"/>
        <end position="275"/>
    </location>
</feature>
<feature type="region of interest" description="Disordered" evidence="9">
    <location>
        <begin position="1"/>
        <end position="24"/>
    </location>
</feature>
<dbReference type="Pfam" id="PF05690">
    <property type="entry name" value="ThiG"/>
    <property type="match status" value="1"/>
</dbReference>
<proteinExistence type="inferred from homology"/>
<reference evidence="11" key="1">
    <citation type="submission" date="2023-01" db="EMBL/GenBank/DDBJ databases">
        <title>Draft genome sequence of Nocardiopsis sp. LSu2-4 isolated from halophytes.</title>
        <authorList>
            <person name="Duangmal K."/>
            <person name="Chantavorakit T."/>
        </authorList>
    </citation>
    <scope>NUCLEOTIDE SEQUENCE</scope>
    <source>
        <strain evidence="11">LSu2-4</strain>
    </source>
</reference>
<evidence type="ECO:0000256" key="2">
    <source>
        <dbReference type="ARBA" id="ARBA00004948"/>
    </source>
</evidence>
<evidence type="ECO:0000256" key="3">
    <source>
        <dbReference type="ARBA" id="ARBA00011960"/>
    </source>
</evidence>
<organism evidence="11 12">
    <name type="scientific">Nocardiopsis suaedae</name>
    <dbReference type="NCBI Taxonomy" id="3018444"/>
    <lineage>
        <taxon>Bacteria</taxon>
        <taxon>Bacillati</taxon>
        <taxon>Actinomycetota</taxon>
        <taxon>Actinomycetes</taxon>
        <taxon>Streptosporangiales</taxon>
        <taxon>Nocardiopsidaceae</taxon>
        <taxon>Nocardiopsis</taxon>
    </lineage>
</organism>
<comment type="similarity">
    <text evidence="8">Belongs to the ThiG family.</text>
</comment>
<dbReference type="Proteomes" id="UP001165685">
    <property type="component" value="Unassembled WGS sequence"/>
</dbReference>
<comment type="subcellular location">
    <subcellularLocation>
        <location evidence="8">Cytoplasm</location>
    </subcellularLocation>
</comment>
<dbReference type="PANTHER" id="PTHR34266:SF2">
    <property type="entry name" value="THIAZOLE SYNTHASE"/>
    <property type="match status" value="1"/>
</dbReference>
<gene>
    <name evidence="8" type="primary">thiG</name>
    <name evidence="11" type="ORF">O4U47_18805</name>
</gene>
<evidence type="ECO:0000313" key="12">
    <source>
        <dbReference type="Proteomes" id="UP001165685"/>
    </source>
</evidence>
<evidence type="ECO:0000256" key="5">
    <source>
        <dbReference type="ARBA" id="ARBA00022977"/>
    </source>
</evidence>
<comment type="pathway">
    <text evidence="2 8">Cofactor biosynthesis; thiamine diphosphate biosynthesis.</text>
</comment>
<feature type="active site" description="Schiff-base intermediate with DXP" evidence="8">
    <location>
        <position position="123"/>
    </location>
</feature>
<comment type="caution">
    <text evidence="11">The sequence shown here is derived from an EMBL/GenBank/DDBJ whole genome shotgun (WGS) entry which is preliminary data.</text>
</comment>
<dbReference type="InterPro" id="IPR033983">
    <property type="entry name" value="Thiazole_synthase_ThiG"/>
</dbReference>
<evidence type="ECO:0000256" key="9">
    <source>
        <dbReference type="SAM" id="MobiDB-lite"/>
    </source>
</evidence>
<feature type="binding site" evidence="8">
    <location>
        <position position="184"/>
    </location>
    <ligand>
        <name>1-deoxy-D-xylulose 5-phosphate</name>
        <dbReference type="ChEBI" id="CHEBI:57792"/>
    </ligand>
</feature>
<accession>A0ABT4TPJ8</accession>
<comment type="catalytic activity">
    <reaction evidence="7 8">
        <text>[ThiS sulfur-carrier protein]-C-terminal-Gly-aminoethanethioate + 2-iminoacetate + 1-deoxy-D-xylulose 5-phosphate = [ThiS sulfur-carrier protein]-C-terminal Gly-Gly + 2-[(2R,5Z)-2-carboxy-4-methylthiazol-5(2H)-ylidene]ethyl phosphate + 2 H2O + H(+)</text>
        <dbReference type="Rhea" id="RHEA:26297"/>
        <dbReference type="Rhea" id="RHEA-COMP:12909"/>
        <dbReference type="Rhea" id="RHEA-COMP:19908"/>
        <dbReference type="ChEBI" id="CHEBI:15377"/>
        <dbReference type="ChEBI" id="CHEBI:15378"/>
        <dbReference type="ChEBI" id="CHEBI:57792"/>
        <dbReference type="ChEBI" id="CHEBI:62899"/>
        <dbReference type="ChEBI" id="CHEBI:77846"/>
        <dbReference type="ChEBI" id="CHEBI:90778"/>
        <dbReference type="ChEBI" id="CHEBI:232372"/>
        <dbReference type="EC" id="2.8.1.10"/>
    </reaction>
</comment>
<keyword evidence="5 8" id="KW-0784">Thiamine biosynthesis</keyword>
<dbReference type="EC" id="2.8.1.10" evidence="3 8"/>
<evidence type="ECO:0000259" key="10">
    <source>
        <dbReference type="Pfam" id="PF05690"/>
    </source>
</evidence>
<comment type="function">
    <text evidence="1 8">Catalyzes the rearrangement of 1-deoxy-D-xylulose 5-phosphate (DXP) to produce the thiazole phosphate moiety of thiamine. Sulfur is provided by the thiocarboxylate moiety of the carrier protein ThiS. In vitro, sulfur can be provided by H(2)S.</text>
</comment>
<dbReference type="RefSeq" id="WP_270679205.1">
    <property type="nucleotide sequence ID" value="NZ_JAQFWP010000037.1"/>
</dbReference>
<dbReference type="InterPro" id="IPR013785">
    <property type="entry name" value="Aldolase_TIM"/>
</dbReference>
<feature type="binding site" evidence="8">
    <location>
        <begin position="210"/>
        <end position="211"/>
    </location>
    <ligand>
        <name>1-deoxy-D-xylulose 5-phosphate</name>
        <dbReference type="ChEBI" id="CHEBI:57792"/>
    </ligand>
</feature>
<dbReference type="PANTHER" id="PTHR34266">
    <property type="entry name" value="THIAZOLE SYNTHASE"/>
    <property type="match status" value="1"/>
</dbReference>
<protein>
    <recommendedName>
        <fullName evidence="3 8">Thiazole synthase</fullName>
        <ecNumber evidence="3 8">2.8.1.10</ecNumber>
    </recommendedName>
</protein>
<evidence type="ECO:0000256" key="1">
    <source>
        <dbReference type="ARBA" id="ARBA00002834"/>
    </source>
</evidence>
<name>A0ABT4TPJ8_9ACTN</name>
<dbReference type="EMBL" id="JAQFWP010000037">
    <property type="protein sequence ID" value="MDA2806566.1"/>
    <property type="molecule type" value="Genomic_DNA"/>
</dbReference>
<evidence type="ECO:0000256" key="8">
    <source>
        <dbReference type="HAMAP-Rule" id="MF_00443"/>
    </source>
</evidence>
<evidence type="ECO:0000256" key="7">
    <source>
        <dbReference type="ARBA" id="ARBA00049897"/>
    </source>
</evidence>
<evidence type="ECO:0000313" key="11">
    <source>
        <dbReference type="EMBL" id="MDA2806566.1"/>
    </source>
</evidence>
<dbReference type="HAMAP" id="MF_00443">
    <property type="entry name" value="ThiG"/>
    <property type="match status" value="1"/>
</dbReference>
<dbReference type="CDD" id="cd04728">
    <property type="entry name" value="ThiG"/>
    <property type="match status" value="1"/>
</dbReference>
<keyword evidence="6 8" id="KW-0704">Schiff base</keyword>
<sequence length="280" mass="28757">MTTARTATAQGAPEAAAPDARTAANGSADPLVIAGRRFGSRLITGTGGAPSMHVLEEALAASGTELTTVAMRRVAPGSDGSVWDVLDRNGIAPLPNTAGCFTAADAVRTARLGREALGTDWVKLEVVADERTLLPDPVELLDAAERLVDEGFTVLPYTNDDPVLARRLEQVGCAAVMPLAAPIGSGLGIRNPHNLELIVEQAGVPVIVDAGIGTASEAAQAMELGCDAVLLASAVTRAQDPVLMARAMRDAVAAGRAARLAGRIPVRRHAHASSPPADHP</sequence>
<feature type="binding site" evidence="8">
    <location>
        <begin position="232"/>
        <end position="233"/>
    </location>
    <ligand>
        <name>1-deoxy-D-xylulose 5-phosphate</name>
        <dbReference type="ChEBI" id="CHEBI:57792"/>
    </ligand>
</feature>